<reference evidence="5" key="1">
    <citation type="journal article" date="2019" name="Int. J. Syst. Evol. Microbiol.">
        <title>The Global Catalogue of Microorganisms (GCM) 10K type strain sequencing project: providing services to taxonomists for standard genome sequencing and annotation.</title>
        <authorList>
            <consortium name="The Broad Institute Genomics Platform"/>
            <consortium name="The Broad Institute Genome Sequencing Center for Infectious Disease"/>
            <person name="Wu L."/>
            <person name="Ma J."/>
        </authorList>
    </citation>
    <scope>NUCLEOTIDE SEQUENCE [LARGE SCALE GENOMIC DNA]</scope>
    <source>
        <strain evidence="5">CCUG 63418</strain>
    </source>
</reference>
<dbReference type="Gene3D" id="1.25.40.20">
    <property type="entry name" value="Ankyrin repeat-containing domain"/>
    <property type="match status" value="1"/>
</dbReference>
<dbReference type="Proteomes" id="UP001596958">
    <property type="component" value="Unassembled WGS sequence"/>
</dbReference>
<dbReference type="InterPro" id="IPR036770">
    <property type="entry name" value="Ankyrin_rpt-contain_sf"/>
</dbReference>
<feature type="repeat" description="ANK" evidence="3">
    <location>
        <begin position="74"/>
        <end position="106"/>
    </location>
</feature>
<dbReference type="SUPFAM" id="SSF48403">
    <property type="entry name" value="Ankyrin repeat"/>
    <property type="match status" value="1"/>
</dbReference>
<evidence type="ECO:0000256" key="2">
    <source>
        <dbReference type="ARBA" id="ARBA00023043"/>
    </source>
</evidence>
<evidence type="ECO:0000313" key="4">
    <source>
        <dbReference type="EMBL" id="MFD0751470.1"/>
    </source>
</evidence>
<feature type="repeat" description="ANK" evidence="3">
    <location>
        <begin position="108"/>
        <end position="141"/>
    </location>
</feature>
<sequence>MSYRTRNLLMVLLLPVLFGSCSENKKNLSGLDIELFQETPVWDLAKAVRDENVDEIKRILMYRKVKVDYQEPTFGESLLLWAVWSNHYKSAKALLEGGANPNLPDHQDGKTPFIFSAEKFETSDYLKLLLTHGGNINFVTTNDSTNMYTTPLVTASYHRLESVKLLVDAGADINYVDKGFRSPLSAAFTFKKVEIIRYLLIDKGAQYDIPMGETVDGKPLTIANHLRTLVFPLDSKQYKVKMEIVKYLKTKGIDYFKTPIPRHYHKNYNKDFLERY</sequence>
<keyword evidence="5" id="KW-1185">Reference proteome</keyword>
<protein>
    <submittedName>
        <fullName evidence="4">Ankyrin repeat domain-containing protein</fullName>
    </submittedName>
</protein>
<dbReference type="PANTHER" id="PTHR24126:SF14">
    <property type="entry name" value="ANK_REP_REGION DOMAIN-CONTAINING PROTEIN"/>
    <property type="match status" value="1"/>
</dbReference>
<proteinExistence type="predicted"/>
<dbReference type="Pfam" id="PF12796">
    <property type="entry name" value="Ank_2"/>
    <property type="match status" value="1"/>
</dbReference>
<dbReference type="SMART" id="SM00248">
    <property type="entry name" value="ANK"/>
    <property type="match status" value="4"/>
</dbReference>
<dbReference type="PROSITE" id="PS51257">
    <property type="entry name" value="PROKAR_LIPOPROTEIN"/>
    <property type="match status" value="1"/>
</dbReference>
<keyword evidence="2 3" id="KW-0040">ANK repeat</keyword>
<comment type="caution">
    <text evidence="4">The sequence shown here is derived from an EMBL/GenBank/DDBJ whole genome shotgun (WGS) entry which is preliminary data.</text>
</comment>
<dbReference type="PANTHER" id="PTHR24126">
    <property type="entry name" value="ANKYRIN REPEAT, PH AND SEC7 DOMAIN CONTAINING PROTEIN SECG-RELATED"/>
    <property type="match status" value="1"/>
</dbReference>
<evidence type="ECO:0000256" key="1">
    <source>
        <dbReference type="ARBA" id="ARBA00022737"/>
    </source>
</evidence>
<accession>A0ABW2Z0A1</accession>
<gene>
    <name evidence="4" type="ORF">ACFQZS_15065</name>
</gene>
<dbReference type="PROSITE" id="PS50088">
    <property type="entry name" value="ANK_REPEAT"/>
    <property type="match status" value="2"/>
</dbReference>
<dbReference type="EMBL" id="JBHTHU010000020">
    <property type="protein sequence ID" value="MFD0751470.1"/>
    <property type="molecule type" value="Genomic_DNA"/>
</dbReference>
<evidence type="ECO:0000256" key="3">
    <source>
        <dbReference type="PROSITE-ProRule" id="PRU00023"/>
    </source>
</evidence>
<evidence type="ECO:0000313" key="5">
    <source>
        <dbReference type="Proteomes" id="UP001596958"/>
    </source>
</evidence>
<name>A0ABW2Z0A1_9SPHI</name>
<dbReference type="RefSeq" id="WP_377101690.1">
    <property type="nucleotide sequence ID" value="NZ_JBHTHU010000020.1"/>
</dbReference>
<organism evidence="4 5">
    <name type="scientific">Mucilaginibacter calamicampi</name>
    <dbReference type="NCBI Taxonomy" id="1302352"/>
    <lineage>
        <taxon>Bacteria</taxon>
        <taxon>Pseudomonadati</taxon>
        <taxon>Bacteroidota</taxon>
        <taxon>Sphingobacteriia</taxon>
        <taxon>Sphingobacteriales</taxon>
        <taxon>Sphingobacteriaceae</taxon>
        <taxon>Mucilaginibacter</taxon>
    </lineage>
</organism>
<dbReference type="InterPro" id="IPR002110">
    <property type="entry name" value="Ankyrin_rpt"/>
</dbReference>
<keyword evidence="1" id="KW-0677">Repeat</keyword>